<evidence type="ECO:0000313" key="3">
    <source>
        <dbReference type="Proteomes" id="UP000006546"/>
    </source>
</evidence>
<dbReference type="OrthoDB" id="357413at2"/>
<dbReference type="Proteomes" id="UP000006546">
    <property type="component" value="Chromosome"/>
</dbReference>
<dbReference type="PROSITE" id="PS51257">
    <property type="entry name" value="PROKAR_LIPOPROTEIN"/>
    <property type="match status" value="1"/>
</dbReference>
<dbReference type="eggNOG" id="ENOG5032IJP">
    <property type="taxonomic scope" value="Bacteria"/>
</dbReference>
<reference evidence="3" key="1">
    <citation type="submission" date="2011-04" db="EMBL/GenBank/DDBJ databases">
        <title>The complete genome of Treponema brennaborense DSM 12168.</title>
        <authorList>
            <person name="Lucas S."/>
            <person name="Han J."/>
            <person name="Lapidus A."/>
            <person name="Bruce D."/>
            <person name="Goodwin L."/>
            <person name="Pitluck S."/>
            <person name="Peters L."/>
            <person name="Kyrpides N."/>
            <person name="Mavromatis K."/>
            <person name="Ivanova N."/>
            <person name="Mikhailova N."/>
            <person name="Pagani I."/>
            <person name="Teshima H."/>
            <person name="Detter J.C."/>
            <person name="Tapia R."/>
            <person name="Han C."/>
            <person name="Land M."/>
            <person name="Hauser L."/>
            <person name="Markowitz V."/>
            <person name="Cheng J.-F."/>
            <person name="Hugenholtz P."/>
            <person name="Woyke T."/>
            <person name="Wu D."/>
            <person name="Gronow S."/>
            <person name="Wellnitz S."/>
            <person name="Brambilla E."/>
            <person name="Klenk H.-P."/>
            <person name="Eisen J.A."/>
        </authorList>
    </citation>
    <scope>NUCLEOTIDE SEQUENCE [LARGE SCALE GENOMIC DNA]</scope>
    <source>
        <strain evidence="3">DSM 12168 / CIP 105900 / DD5/3</strain>
    </source>
</reference>
<accession>F4LMU2</accession>
<dbReference type="EMBL" id="CP002696">
    <property type="protein sequence ID" value="AEE17832.1"/>
    <property type="molecule type" value="Genomic_DNA"/>
</dbReference>
<sequence length="760" mass="79473">MRKLLTVAAIGCAAILAVSCGSVFTKVQVKASPSLYAPLGGHSVEVAEYVSIDKIKKALEPNPLESDSAASKVIVYDYTATDADDTATFVVYYPLMDIPVDFSKYLEDIDLTAGLNTSLSDISFTVPELTVDTSGLSQTVKVPNSDAYAGRTLGTAEAVMVNGLIGAAGTINLDSKPVPLNSGETFKSAKIENGAITLTVIPTVQGLTVDASGITITLPGDGTPLNFVPDPTNTAKFICNLKDKTVTAGGDFSIGGSVSISGTVAAGTVVPAKGIGADISCSVSIEELQSATIGFDKEKLSIPITKEMPAEVTDFISEIAFKSDPGLGLQIELTNGLPKGMDVTVTVDSTALGIANKSATFPAQETNPHPRSIVNTEDPVLKPRTWSNGNLDITAKIGFPADVYDGTNLTVSNITPGSTYSLSGSFSLLAKFESAKIDLGDSGKFSGTFPEKDALDLSSFIDKLPAGVKLAEDGFIANIYLSSPQLSDTLKMTGKISMTYVDKNGDKQTKPLVANKDGSPKLIEPSSSALSLPAGTSWSGPVPSPSASFGSELVGVINEKPQTASLSYDLTVSKATITAENLESGPTSVKAEMLLKIPVALNINGEDSSPADPTVNGVLVDVLDLAGIDPDKDLFGRSQGGTLSSEVDKLLEQLKEMTIAVKYVNELGMEMEAYVEDTAPDKTIKIQKSFVLKPGENTATVSLNADELKSVITSYPFAPTVKIFIPNTNAFKLKKNGGISVKLSVSAVTDVDYTYELGGK</sequence>
<evidence type="ECO:0000313" key="2">
    <source>
        <dbReference type="EMBL" id="AEE17832.1"/>
    </source>
</evidence>
<keyword evidence="3" id="KW-1185">Reference proteome</keyword>
<proteinExistence type="predicted"/>
<protein>
    <recommendedName>
        <fullName evidence="4">Lipoprotein</fullName>
    </recommendedName>
</protein>
<dbReference type="HOGENOM" id="CLU_333138_0_0_12"/>
<evidence type="ECO:0008006" key="4">
    <source>
        <dbReference type="Google" id="ProtNLM"/>
    </source>
</evidence>
<feature type="region of interest" description="Disordered" evidence="1">
    <location>
        <begin position="507"/>
        <end position="528"/>
    </location>
</feature>
<dbReference type="RefSeq" id="WP_013759533.1">
    <property type="nucleotide sequence ID" value="NC_015500.1"/>
</dbReference>
<organism evidence="2 3">
    <name type="scientific">Treponema brennaborense (strain DSM 12168 / CIP 105900 / DD5/3)</name>
    <dbReference type="NCBI Taxonomy" id="906968"/>
    <lineage>
        <taxon>Bacteria</taxon>
        <taxon>Pseudomonadati</taxon>
        <taxon>Spirochaetota</taxon>
        <taxon>Spirochaetia</taxon>
        <taxon>Spirochaetales</taxon>
        <taxon>Treponemataceae</taxon>
        <taxon>Treponema</taxon>
    </lineage>
</organism>
<gene>
    <name evidence="2" type="ordered locus">Trebr_2425</name>
</gene>
<evidence type="ECO:0000256" key="1">
    <source>
        <dbReference type="SAM" id="MobiDB-lite"/>
    </source>
</evidence>
<name>F4LMU2_TREBD</name>
<dbReference type="KEGG" id="tbe:Trebr_2425"/>
<dbReference type="STRING" id="906968.Trebr_2425"/>
<dbReference type="AlphaFoldDB" id="F4LMU2"/>